<evidence type="ECO:0000313" key="3">
    <source>
        <dbReference type="Proteomes" id="UP001598352"/>
    </source>
</evidence>
<sequence>MPVPSPAARDLEDGSRGSCDLDRDHEEPHHNLTFGCCWTTDNTGTELCGAWAYRGPGHSLGSCVLPAGHPPTQRHRAEHLT</sequence>
<evidence type="ECO:0000313" key="2">
    <source>
        <dbReference type="EMBL" id="MFD4821313.1"/>
    </source>
</evidence>
<reference evidence="2 3" key="1">
    <citation type="submission" date="2024-09" db="EMBL/GenBank/DDBJ databases">
        <title>The Natural Products Discovery Center: Release of the First 8490 Sequenced Strains for Exploring Actinobacteria Biosynthetic Diversity.</title>
        <authorList>
            <person name="Kalkreuter E."/>
            <person name="Kautsar S.A."/>
            <person name="Yang D."/>
            <person name="Bader C.D."/>
            <person name="Teijaro C.N."/>
            <person name="Fluegel L."/>
            <person name="Davis C.M."/>
            <person name="Simpson J.R."/>
            <person name="Lauterbach L."/>
            <person name="Steele A.D."/>
            <person name="Gui C."/>
            <person name="Meng S."/>
            <person name="Li G."/>
            <person name="Viehrig K."/>
            <person name="Ye F."/>
            <person name="Su P."/>
            <person name="Kiefer A.F."/>
            <person name="Nichols A."/>
            <person name="Cepeda A.J."/>
            <person name="Yan W."/>
            <person name="Fan B."/>
            <person name="Jiang Y."/>
            <person name="Adhikari A."/>
            <person name="Zheng C.-J."/>
            <person name="Schuster L."/>
            <person name="Cowan T.M."/>
            <person name="Smanski M.J."/>
            <person name="Chevrette M.G."/>
            <person name="De Carvalho L.P.S."/>
            <person name="Shen B."/>
        </authorList>
    </citation>
    <scope>NUCLEOTIDE SEQUENCE [LARGE SCALE GENOMIC DNA]</scope>
    <source>
        <strain evidence="2 3">NPDC058428</strain>
    </source>
</reference>
<evidence type="ECO:0000256" key="1">
    <source>
        <dbReference type="SAM" id="MobiDB-lite"/>
    </source>
</evidence>
<keyword evidence="3" id="KW-1185">Reference proteome</keyword>
<feature type="compositionally biased region" description="Basic and acidic residues" evidence="1">
    <location>
        <begin position="9"/>
        <end position="24"/>
    </location>
</feature>
<protein>
    <submittedName>
        <fullName evidence="2">Uncharacterized protein</fullName>
    </submittedName>
</protein>
<organism evidence="2 3">
    <name type="scientific">Streptomyces rubiginosohelvolus</name>
    <dbReference type="NCBI Taxonomy" id="67362"/>
    <lineage>
        <taxon>Bacteria</taxon>
        <taxon>Bacillati</taxon>
        <taxon>Actinomycetota</taxon>
        <taxon>Actinomycetes</taxon>
        <taxon>Kitasatosporales</taxon>
        <taxon>Streptomycetaceae</taxon>
        <taxon>Streptomyces</taxon>
    </lineage>
</organism>
<comment type="caution">
    <text evidence="2">The sequence shown here is derived from an EMBL/GenBank/DDBJ whole genome shotgun (WGS) entry which is preliminary data.</text>
</comment>
<proteinExistence type="predicted"/>
<accession>A0ABW6ESM9</accession>
<feature type="region of interest" description="Disordered" evidence="1">
    <location>
        <begin position="1"/>
        <end position="24"/>
    </location>
</feature>
<name>A0ABW6ESM9_9ACTN</name>
<dbReference type="Proteomes" id="UP001598352">
    <property type="component" value="Unassembled WGS sequence"/>
</dbReference>
<dbReference type="EMBL" id="JBHXKZ010000001">
    <property type="protein sequence ID" value="MFD4821313.1"/>
    <property type="molecule type" value="Genomic_DNA"/>
</dbReference>
<gene>
    <name evidence="2" type="ORF">ACFWOQ_01925</name>
</gene>
<dbReference type="RefSeq" id="WP_382761924.1">
    <property type="nucleotide sequence ID" value="NZ_JBHXKZ010000001.1"/>
</dbReference>